<sequence length="380" mass="42761">MQDLSGQVRKTEAHSFAHGGLADIWKGELKKPSGDFEEVAVKVVRASWRDPGYIERLKHKLVREGQVWNELEHPNVTPFYGISFDTDRPGFPCLICPFYPNGDLSKYIQNHPDVSKMDMIVQIAAGLEYLHSLPHAVIHGDIKASNILVNDQQQATLTDFGLSRMLETSGFTTKTVGGTCRWMAYELLAPCEDDDDDEEFTPPLTTESDVWAFGMTVLEILTGQIPFSHIKNDATVILNVMKKILPSKPGNIEPGIWRLLEHCWDFKPEQRPSMNTITAVLNVIRSKPLLPEEIDEFLSALHSKLGAMDTQVANMQDNIRPMEGNRSSTDGKSSRTLWGRVSATFSRHPSAAFKQQRTSEKRNTLTSKQEVEKRLLLEAT</sequence>
<dbReference type="InterPro" id="IPR000719">
    <property type="entry name" value="Prot_kinase_dom"/>
</dbReference>
<dbReference type="SMART" id="SM00220">
    <property type="entry name" value="S_TKc"/>
    <property type="match status" value="1"/>
</dbReference>
<dbReference type="PROSITE" id="PS00108">
    <property type="entry name" value="PROTEIN_KINASE_ST"/>
    <property type="match status" value="1"/>
</dbReference>
<keyword evidence="3" id="KW-1185">Reference proteome</keyword>
<dbReference type="InterPro" id="IPR001245">
    <property type="entry name" value="Ser-Thr/Tyr_kinase_cat_dom"/>
</dbReference>
<dbReference type="Gene3D" id="1.10.510.10">
    <property type="entry name" value="Transferase(Phosphotransferase) domain 1"/>
    <property type="match status" value="1"/>
</dbReference>
<dbReference type="SUPFAM" id="SSF56112">
    <property type="entry name" value="Protein kinase-like (PK-like)"/>
    <property type="match status" value="1"/>
</dbReference>
<dbReference type="Pfam" id="PF07714">
    <property type="entry name" value="PK_Tyr_Ser-Thr"/>
    <property type="match status" value="1"/>
</dbReference>
<proteinExistence type="predicted"/>
<organism evidence="2 3">
    <name type="scientific">Crucibulum laeve</name>
    <dbReference type="NCBI Taxonomy" id="68775"/>
    <lineage>
        <taxon>Eukaryota</taxon>
        <taxon>Fungi</taxon>
        <taxon>Dikarya</taxon>
        <taxon>Basidiomycota</taxon>
        <taxon>Agaricomycotina</taxon>
        <taxon>Agaricomycetes</taxon>
        <taxon>Agaricomycetidae</taxon>
        <taxon>Agaricales</taxon>
        <taxon>Agaricineae</taxon>
        <taxon>Nidulariaceae</taxon>
        <taxon>Crucibulum</taxon>
    </lineage>
</organism>
<dbReference type="STRING" id="68775.A0A5C3MJT5"/>
<dbReference type="InterPro" id="IPR011009">
    <property type="entry name" value="Kinase-like_dom_sf"/>
</dbReference>
<protein>
    <submittedName>
        <fullName evidence="2">Kinase-like domain-containing protein</fullName>
    </submittedName>
</protein>
<dbReference type="AlphaFoldDB" id="A0A5C3MJT5"/>
<dbReference type="EMBL" id="ML213590">
    <property type="protein sequence ID" value="TFK44943.1"/>
    <property type="molecule type" value="Genomic_DNA"/>
</dbReference>
<dbReference type="PROSITE" id="PS50011">
    <property type="entry name" value="PROTEIN_KINASE_DOM"/>
    <property type="match status" value="1"/>
</dbReference>
<keyword evidence="2" id="KW-0808">Transferase</keyword>
<name>A0A5C3MJT5_9AGAR</name>
<evidence type="ECO:0000259" key="1">
    <source>
        <dbReference type="PROSITE" id="PS50011"/>
    </source>
</evidence>
<dbReference type="Proteomes" id="UP000308652">
    <property type="component" value="Unassembled WGS sequence"/>
</dbReference>
<dbReference type="GO" id="GO:0004674">
    <property type="term" value="F:protein serine/threonine kinase activity"/>
    <property type="evidence" value="ECO:0007669"/>
    <property type="project" value="TreeGrafter"/>
</dbReference>
<evidence type="ECO:0000313" key="2">
    <source>
        <dbReference type="EMBL" id="TFK44943.1"/>
    </source>
</evidence>
<dbReference type="PANTHER" id="PTHR44329">
    <property type="entry name" value="SERINE/THREONINE-PROTEIN KINASE TNNI3K-RELATED"/>
    <property type="match status" value="1"/>
</dbReference>
<dbReference type="InterPro" id="IPR008271">
    <property type="entry name" value="Ser/Thr_kinase_AS"/>
</dbReference>
<dbReference type="OrthoDB" id="346907at2759"/>
<dbReference type="GO" id="GO:0005524">
    <property type="term" value="F:ATP binding"/>
    <property type="evidence" value="ECO:0007669"/>
    <property type="project" value="InterPro"/>
</dbReference>
<keyword evidence="2" id="KW-0418">Kinase</keyword>
<gene>
    <name evidence="2" type="ORF">BDQ12DRAFT_42869</name>
</gene>
<feature type="domain" description="Protein kinase" evidence="1">
    <location>
        <begin position="10"/>
        <end position="290"/>
    </location>
</feature>
<dbReference type="InterPro" id="IPR051681">
    <property type="entry name" value="Ser/Thr_Kinases-Pseudokinases"/>
</dbReference>
<evidence type="ECO:0000313" key="3">
    <source>
        <dbReference type="Proteomes" id="UP000308652"/>
    </source>
</evidence>
<accession>A0A5C3MJT5</accession>
<reference evidence="2 3" key="1">
    <citation type="journal article" date="2019" name="Nat. Ecol. Evol.">
        <title>Megaphylogeny resolves global patterns of mushroom evolution.</title>
        <authorList>
            <person name="Varga T."/>
            <person name="Krizsan K."/>
            <person name="Foldi C."/>
            <person name="Dima B."/>
            <person name="Sanchez-Garcia M."/>
            <person name="Sanchez-Ramirez S."/>
            <person name="Szollosi G.J."/>
            <person name="Szarkandi J.G."/>
            <person name="Papp V."/>
            <person name="Albert L."/>
            <person name="Andreopoulos W."/>
            <person name="Angelini C."/>
            <person name="Antonin V."/>
            <person name="Barry K.W."/>
            <person name="Bougher N.L."/>
            <person name="Buchanan P."/>
            <person name="Buyck B."/>
            <person name="Bense V."/>
            <person name="Catcheside P."/>
            <person name="Chovatia M."/>
            <person name="Cooper J."/>
            <person name="Damon W."/>
            <person name="Desjardin D."/>
            <person name="Finy P."/>
            <person name="Geml J."/>
            <person name="Haridas S."/>
            <person name="Hughes K."/>
            <person name="Justo A."/>
            <person name="Karasinski D."/>
            <person name="Kautmanova I."/>
            <person name="Kiss B."/>
            <person name="Kocsube S."/>
            <person name="Kotiranta H."/>
            <person name="LaButti K.M."/>
            <person name="Lechner B.E."/>
            <person name="Liimatainen K."/>
            <person name="Lipzen A."/>
            <person name="Lukacs Z."/>
            <person name="Mihaltcheva S."/>
            <person name="Morgado L.N."/>
            <person name="Niskanen T."/>
            <person name="Noordeloos M.E."/>
            <person name="Ohm R.A."/>
            <person name="Ortiz-Santana B."/>
            <person name="Ovrebo C."/>
            <person name="Racz N."/>
            <person name="Riley R."/>
            <person name="Savchenko A."/>
            <person name="Shiryaev A."/>
            <person name="Soop K."/>
            <person name="Spirin V."/>
            <person name="Szebenyi C."/>
            <person name="Tomsovsky M."/>
            <person name="Tulloss R.E."/>
            <person name="Uehling J."/>
            <person name="Grigoriev I.V."/>
            <person name="Vagvolgyi C."/>
            <person name="Papp T."/>
            <person name="Martin F.M."/>
            <person name="Miettinen O."/>
            <person name="Hibbett D.S."/>
            <person name="Nagy L.G."/>
        </authorList>
    </citation>
    <scope>NUCLEOTIDE SEQUENCE [LARGE SCALE GENOMIC DNA]</scope>
    <source>
        <strain evidence="2 3">CBS 166.37</strain>
    </source>
</reference>